<name>A0A2Z7CAD3_9LAMI</name>
<gene>
    <name evidence="4" type="ORF">F511_15389</name>
</gene>
<dbReference type="Pfam" id="PF13639">
    <property type="entry name" value="zf-RING_2"/>
    <property type="match status" value="1"/>
</dbReference>
<dbReference type="PANTHER" id="PTHR47035">
    <property type="entry name" value="OS11G0150450 PROTEIN"/>
    <property type="match status" value="1"/>
</dbReference>
<dbReference type="FunFam" id="3.30.40.10:FF:000971">
    <property type="entry name" value="Putative RING zinc finger domain superfamily protein"/>
    <property type="match status" value="1"/>
</dbReference>
<sequence>MLGAGMNLITTIVGFGMSGTFIVFVCTRIICRRLRRMEEQRAFEADPRNDFELPEHGGSGRAPVVVAAIPTMKFNREAFSSMEDAQCSICLAEYEEKEVLRIMPKCGHTFHLSCIDMWLRKQLTCPICRISMDESFETKQGHTNTMSTAEYVDSSETVLDSSEITVEHSQQWLLPAIAHAVGNRSNHRTAGSVSIDIDSGVHGEGTFRS</sequence>
<evidence type="ECO:0000313" key="5">
    <source>
        <dbReference type="Proteomes" id="UP000250235"/>
    </source>
</evidence>
<dbReference type="SMART" id="SM00184">
    <property type="entry name" value="RING"/>
    <property type="match status" value="1"/>
</dbReference>
<keyword evidence="2" id="KW-1133">Transmembrane helix</keyword>
<dbReference type="InterPro" id="IPR053070">
    <property type="entry name" value="RING-type_E3_ubiquitin-ligase"/>
</dbReference>
<keyword evidence="2" id="KW-0812">Transmembrane</keyword>
<dbReference type="SUPFAM" id="SSF57850">
    <property type="entry name" value="RING/U-box"/>
    <property type="match status" value="1"/>
</dbReference>
<dbReference type="CDD" id="cd16461">
    <property type="entry name" value="RING-H2_EL5-like"/>
    <property type="match status" value="1"/>
</dbReference>
<proteinExistence type="predicted"/>
<organism evidence="4 5">
    <name type="scientific">Dorcoceras hygrometricum</name>
    <dbReference type="NCBI Taxonomy" id="472368"/>
    <lineage>
        <taxon>Eukaryota</taxon>
        <taxon>Viridiplantae</taxon>
        <taxon>Streptophyta</taxon>
        <taxon>Embryophyta</taxon>
        <taxon>Tracheophyta</taxon>
        <taxon>Spermatophyta</taxon>
        <taxon>Magnoliopsida</taxon>
        <taxon>eudicotyledons</taxon>
        <taxon>Gunneridae</taxon>
        <taxon>Pentapetalae</taxon>
        <taxon>asterids</taxon>
        <taxon>lamiids</taxon>
        <taxon>Lamiales</taxon>
        <taxon>Gesneriaceae</taxon>
        <taxon>Didymocarpoideae</taxon>
        <taxon>Trichosporeae</taxon>
        <taxon>Loxocarpinae</taxon>
        <taxon>Dorcoceras</taxon>
    </lineage>
</organism>
<evidence type="ECO:0000256" key="1">
    <source>
        <dbReference type="PROSITE-ProRule" id="PRU00175"/>
    </source>
</evidence>
<keyword evidence="1" id="KW-0862">Zinc</keyword>
<protein>
    <submittedName>
        <fullName evidence="4">Ring finger protein</fullName>
    </submittedName>
</protein>
<dbReference type="EMBL" id="KQ999417">
    <property type="protein sequence ID" value="KZV41620.1"/>
    <property type="molecule type" value="Genomic_DNA"/>
</dbReference>
<reference evidence="4 5" key="1">
    <citation type="journal article" date="2015" name="Proc. Natl. Acad. Sci. U.S.A.">
        <title>The resurrection genome of Boea hygrometrica: A blueprint for survival of dehydration.</title>
        <authorList>
            <person name="Xiao L."/>
            <person name="Yang G."/>
            <person name="Zhang L."/>
            <person name="Yang X."/>
            <person name="Zhao S."/>
            <person name="Ji Z."/>
            <person name="Zhou Q."/>
            <person name="Hu M."/>
            <person name="Wang Y."/>
            <person name="Chen M."/>
            <person name="Xu Y."/>
            <person name="Jin H."/>
            <person name="Xiao X."/>
            <person name="Hu G."/>
            <person name="Bao F."/>
            <person name="Hu Y."/>
            <person name="Wan P."/>
            <person name="Li L."/>
            <person name="Deng X."/>
            <person name="Kuang T."/>
            <person name="Xiang C."/>
            <person name="Zhu J.K."/>
            <person name="Oliver M.J."/>
            <person name="He Y."/>
        </authorList>
    </citation>
    <scope>NUCLEOTIDE SEQUENCE [LARGE SCALE GENOMIC DNA]</scope>
    <source>
        <strain evidence="5">cv. XS01</strain>
    </source>
</reference>
<dbReference type="PROSITE" id="PS50089">
    <property type="entry name" value="ZF_RING_2"/>
    <property type="match status" value="1"/>
</dbReference>
<dbReference type="InterPro" id="IPR001841">
    <property type="entry name" value="Znf_RING"/>
</dbReference>
<evidence type="ECO:0000259" key="3">
    <source>
        <dbReference type="PROSITE" id="PS50089"/>
    </source>
</evidence>
<dbReference type="Proteomes" id="UP000250235">
    <property type="component" value="Unassembled WGS sequence"/>
</dbReference>
<feature type="domain" description="RING-type" evidence="3">
    <location>
        <begin position="87"/>
        <end position="129"/>
    </location>
</feature>
<dbReference type="OrthoDB" id="8062037at2759"/>
<keyword evidence="5" id="KW-1185">Reference proteome</keyword>
<dbReference type="PANTHER" id="PTHR47035:SF4">
    <property type="entry name" value="OS02G0676500 PROTEIN"/>
    <property type="match status" value="1"/>
</dbReference>
<keyword evidence="1" id="KW-0479">Metal-binding</keyword>
<keyword evidence="2" id="KW-0472">Membrane</keyword>
<dbReference type="GO" id="GO:0008270">
    <property type="term" value="F:zinc ion binding"/>
    <property type="evidence" value="ECO:0007669"/>
    <property type="project" value="UniProtKB-KW"/>
</dbReference>
<feature type="transmembrane region" description="Helical" evidence="2">
    <location>
        <begin position="6"/>
        <end position="31"/>
    </location>
</feature>
<evidence type="ECO:0000313" key="4">
    <source>
        <dbReference type="EMBL" id="KZV41620.1"/>
    </source>
</evidence>
<dbReference type="InterPro" id="IPR013083">
    <property type="entry name" value="Znf_RING/FYVE/PHD"/>
</dbReference>
<dbReference type="AlphaFoldDB" id="A0A2Z7CAD3"/>
<dbReference type="Gene3D" id="3.30.40.10">
    <property type="entry name" value="Zinc/RING finger domain, C3HC4 (zinc finger)"/>
    <property type="match status" value="1"/>
</dbReference>
<accession>A0A2Z7CAD3</accession>
<evidence type="ECO:0000256" key="2">
    <source>
        <dbReference type="SAM" id="Phobius"/>
    </source>
</evidence>
<keyword evidence="1" id="KW-0863">Zinc-finger</keyword>